<accession>A0A0Q1P6L4</accession>
<evidence type="ECO:0000313" key="3">
    <source>
        <dbReference type="EMBL" id="MEC5498953.1"/>
    </source>
</evidence>
<reference evidence="3 5" key="2">
    <citation type="journal article" date="2023" name="Nat. Commun.">
        <title>Genomic dissection of endemic carbapenem resistance reveals metallo-beta-lactamase dissemination through clonal, plasmid and integron transfer.</title>
        <authorList>
            <person name="Macesic N."/>
            <person name="Hawkey J."/>
            <person name="Vezina B."/>
            <person name="Wisniewski J.A."/>
            <person name="Cottingham H."/>
            <person name="Blakeway L.V."/>
            <person name="Harshegyi T."/>
            <person name="Pragastis K."/>
            <person name="Badoordeen G.Z."/>
            <person name="Dennison A."/>
            <person name="Spelman D.W."/>
            <person name="Jenney A.W.J."/>
            <person name="Peleg A.Y."/>
        </authorList>
    </citation>
    <scope>NUCLEOTIDE SEQUENCE [LARGE SCALE GENOMIC DNA]</scope>
    <source>
        <strain evidence="3 5">CPO519</strain>
    </source>
</reference>
<dbReference type="OrthoDB" id="6686940at2"/>
<name>A0A0Q1P6L4_ACIBA</name>
<protein>
    <recommendedName>
        <fullName evidence="6">GIY-YIG domain-containing protein</fullName>
    </recommendedName>
</protein>
<dbReference type="RefSeq" id="WP_000390052.1">
    <property type="nucleotide sequence ID" value="NZ_AP024807.1"/>
</dbReference>
<proteinExistence type="predicted"/>
<comment type="caution">
    <text evidence="3">The sequence shown here is derived from an EMBL/GenBank/DDBJ whole genome shotgun (WGS) entry which is preliminary data.</text>
</comment>
<dbReference type="Proteomes" id="UP001174156">
    <property type="component" value="Unassembled WGS sequence"/>
</dbReference>
<dbReference type="AlphaFoldDB" id="A0A0Q1P6L4"/>
<reference evidence="2" key="3">
    <citation type="submission" date="2023-01" db="EMBL/GenBank/DDBJ databases">
        <title>Genomic dissection of endemic carbapenem resistance: metallo-beta-lactamase gene dissemination through clonal, plasmid and integron transfer pathways.</title>
        <authorList>
            <person name="Macesic N."/>
        </authorList>
    </citation>
    <scope>NUCLEOTIDE SEQUENCE</scope>
    <source>
        <strain evidence="2">CPO519</strain>
    </source>
</reference>
<dbReference type="EMBL" id="JARTMM010000123">
    <property type="protein sequence ID" value="MDK4883696.1"/>
    <property type="molecule type" value="Genomic_DNA"/>
</dbReference>
<evidence type="ECO:0000313" key="5">
    <source>
        <dbReference type="Proteomes" id="UP001174156"/>
    </source>
</evidence>
<dbReference type="Proteomes" id="UP000051322">
    <property type="component" value="Unassembled WGS sequence"/>
</dbReference>
<reference evidence="1 4" key="1">
    <citation type="submission" date="2015-10" db="EMBL/GenBank/DDBJ databases">
        <title>The utility of whole genome sequencing in characterizing Acinetobacter epidemiology and analyzing hospital outbreaks.</title>
        <authorList>
            <person name="Ozer E.A."/>
            <person name="Fitzpatrick M.A."/>
            <person name="Hauser A.R."/>
        </authorList>
    </citation>
    <scope>NUCLEOTIDE SEQUENCE [LARGE SCALE GENOMIC DNA]</scope>
    <source>
        <strain evidence="1 4">ABBL059</strain>
    </source>
</reference>
<evidence type="ECO:0000313" key="2">
    <source>
        <dbReference type="EMBL" id="MDK4883696.1"/>
    </source>
</evidence>
<evidence type="ECO:0000313" key="1">
    <source>
        <dbReference type="EMBL" id="KQD09979.1"/>
    </source>
</evidence>
<reference evidence="3" key="4">
    <citation type="submission" date="2024-01" db="EMBL/GenBank/DDBJ databases">
        <authorList>
            <person name="Macesic N."/>
        </authorList>
    </citation>
    <scope>NUCLEOTIDE SEQUENCE</scope>
    <source>
        <strain evidence="3">CPO519</strain>
    </source>
</reference>
<gene>
    <name evidence="1" type="ORF">APD06_13010</name>
    <name evidence="3" type="ORF">P9867_021735</name>
    <name evidence="2" type="ORF">P9867_19180</name>
</gene>
<dbReference type="EMBL" id="LLFE01000198">
    <property type="protein sequence ID" value="KQD09979.1"/>
    <property type="molecule type" value="Genomic_DNA"/>
</dbReference>
<dbReference type="EMBL" id="JARTMM020000006">
    <property type="protein sequence ID" value="MEC5498953.1"/>
    <property type="molecule type" value="Genomic_DNA"/>
</dbReference>
<evidence type="ECO:0008006" key="6">
    <source>
        <dbReference type="Google" id="ProtNLM"/>
    </source>
</evidence>
<evidence type="ECO:0000313" key="4">
    <source>
        <dbReference type="Proteomes" id="UP000051322"/>
    </source>
</evidence>
<sequence length="143" mass="16319">MEDPTLNELIRNTELFFEHHWNVDLLGTPPEWSPVHFNFGKIPNYDKQGVYAFIKGDLVTYIGVGTSRGAGRYRGNGLSARVMKYCRWNEDKTEYIAIDPRLKDAGSIITIGFERDRAYLANALEIFLISKLQPVHNVVKVGM</sequence>
<organism evidence="3 5">
    <name type="scientific">Acinetobacter baumannii</name>
    <dbReference type="NCBI Taxonomy" id="470"/>
    <lineage>
        <taxon>Bacteria</taxon>
        <taxon>Pseudomonadati</taxon>
        <taxon>Pseudomonadota</taxon>
        <taxon>Gammaproteobacteria</taxon>
        <taxon>Moraxellales</taxon>
        <taxon>Moraxellaceae</taxon>
        <taxon>Acinetobacter</taxon>
        <taxon>Acinetobacter calcoaceticus/baumannii complex</taxon>
    </lineage>
</organism>